<evidence type="ECO:0000256" key="6">
    <source>
        <dbReference type="ARBA" id="ARBA00005562"/>
    </source>
</evidence>
<accession>A0A8J6H5W4</accession>
<dbReference type="GO" id="GO:0005764">
    <property type="term" value="C:lysosome"/>
    <property type="evidence" value="ECO:0007669"/>
    <property type="project" value="UniProtKB-SubCell"/>
</dbReference>
<dbReference type="Gene3D" id="3.50.30.30">
    <property type="match status" value="2"/>
</dbReference>
<keyword evidence="26" id="KW-0238">DNA-binding</keyword>
<keyword evidence="11" id="KW-0121">Carboxypeptidase</keyword>
<evidence type="ECO:0000256" key="11">
    <source>
        <dbReference type="ARBA" id="ARBA00022645"/>
    </source>
</evidence>
<evidence type="ECO:0000259" key="28">
    <source>
        <dbReference type="PROSITE" id="PS50061"/>
    </source>
</evidence>
<evidence type="ECO:0000256" key="4">
    <source>
        <dbReference type="ARBA" id="ARBA00004555"/>
    </source>
</evidence>
<evidence type="ECO:0000256" key="13">
    <source>
        <dbReference type="ARBA" id="ARBA00022723"/>
    </source>
</evidence>
<keyword evidence="18" id="KW-0333">Golgi apparatus</keyword>
<dbReference type="Proteomes" id="UP000719412">
    <property type="component" value="Unassembled WGS sequence"/>
</dbReference>
<evidence type="ECO:0000256" key="16">
    <source>
        <dbReference type="ARBA" id="ARBA00022824"/>
    </source>
</evidence>
<dbReference type="CDD" id="cd03883">
    <property type="entry name" value="M28_Pgcp_like"/>
    <property type="match status" value="1"/>
</dbReference>
<dbReference type="GO" id="GO:0004180">
    <property type="term" value="F:carboxypeptidase activity"/>
    <property type="evidence" value="ECO:0007669"/>
    <property type="project" value="UniProtKB-KW"/>
</dbReference>
<dbReference type="AlphaFoldDB" id="A0A8J6H5W4"/>
<dbReference type="FunFam" id="1.10.10.10:FF:000411">
    <property type="entry name" value="Ecdysone-induced protein 74EF isoform A"/>
    <property type="match status" value="1"/>
</dbReference>
<dbReference type="InterPro" id="IPR000418">
    <property type="entry name" value="Ets_dom"/>
</dbReference>
<keyword evidence="10" id="KW-0964">Secreted</keyword>
<evidence type="ECO:0000256" key="21">
    <source>
        <dbReference type="ARBA" id="ARBA00023180"/>
    </source>
</evidence>
<evidence type="ECO:0000256" key="19">
    <source>
        <dbReference type="ARBA" id="ARBA00023049"/>
    </source>
</evidence>
<comment type="similarity">
    <text evidence="6 26">Belongs to the ETS family.</text>
</comment>
<protein>
    <recommendedName>
        <fullName evidence="8">Carboxypeptidase Q</fullName>
    </recommendedName>
    <alternativeName>
        <fullName evidence="25">Plasma glutamate carboxypeptidase</fullName>
    </alternativeName>
</protein>
<dbReference type="GO" id="GO:0001228">
    <property type="term" value="F:DNA-binding transcription activator activity, RNA polymerase II-specific"/>
    <property type="evidence" value="ECO:0007669"/>
    <property type="project" value="UniProtKB-ARBA"/>
</dbReference>
<dbReference type="Pfam" id="PF00178">
    <property type="entry name" value="Ets"/>
    <property type="match status" value="1"/>
</dbReference>
<evidence type="ECO:0000256" key="15">
    <source>
        <dbReference type="ARBA" id="ARBA00022801"/>
    </source>
</evidence>
<dbReference type="GO" id="GO:0005783">
    <property type="term" value="C:endoplasmic reticulum"/>
    <property type="evidence" value="ECO:0007669"/>
    <property type="project" value="UniProtKB-SubCell"/>
</dbReference>
<evidence type="ECO:0000256" key="18">
    <source>
        <dbReference type="ARBA" id="ARBA00023034"/>
    </source>
</evidence>
<dbReference type="InterPro" id="IPR039866">
    <property type="entry name" value="CPQ"/>
</dbReference>
<dbReference type="Gene3D" id="1.10.10.10">
    <property type="entry name" value="Winged helix-like DNA-binding domain superfamily/Winged helix DNA-binding domain"/>
    <property type="match status" value="1"/>
</dbReference>
<reference evidence="29" key="2">
    <citation type="submission" date="2021-08" db="EMBL/GenBank/DDBJ databases">
        <authorList>
            <person name="Eriksson T."/>
        </authorList>
    </citation>
    <scope>NUCLEOTIDE SEQUENCE</scope>
    <source>
        <strain evidence="29">Stoneville</strain>
        <tissue evidence="29">Whole head</tissue>
    </source>
</reference>
<keyword evidence="20" id="KW-0865">Zymogen</keyword>
<evidence type="ECO:0000256" key="9">
    <source>
        <dbReference type="ARBA" id="ARBA00022473"/>
    </source>
</evidence>
<evidence type="ECO:0000256" key="23">
    <source>
        <dbReference type="ARBA" id="ARBA00023242"/>
    </source>
</evidence>
<evidence type="ECO:0000256" key="3">
    <source>
        <dbReference type="ARBA" id="ARBA00004371"/>
    </source>
</evidence>
<dbReference type="EMBL" id="JABDTM020028492">
    <property type="protein sequence ID" value="KAH0808844.1"/>
    <property type="molecule type" value="Genomic_DNA"/>
</dbReference>
<comment type="subcellular location">
    <subcellularLocation>
        <location evidence="2">Endoplasmic reticulum</location>
    </subcellularLocation>
    <subcellularLocation>
        <location evidence="4">Golgi apparatus</location>
    </subcellularLocation>
    <subcellularLocation>
        <location evidence="3">Lysosome</location>
    </subcellularLocation>
    <subcellularLocation>
        <location evidence="1 26">Nucleus</location>
    </subcellularLocation>
    <subcellularLocation>
        <location evidence="5">Secreted</location>
    </subcellularLocation>
</comment>
<evidence type="ECO:0000256" key="2">
    <source>
        <dbReference type="ARBA" id="ARBA00004240"/>
    </source>
</evidence>
<dbReference type="SUPFAM" id="SSF46785">
    <property type="entry name" value="Winged helix' DNA-binding domain"/>
    <property type="match status" value="1"/>
</dbReference>
<organism evidence="29 30">
    <name type="scientific">Tenebrio molitor</name>
    <name type="common">Yellow mealworm beetle</name>
    <dbReference type="NCBI Taxonomy" id="7067"/>
    <lineage>
        <taxon>Eukaryota</taxon>
        <taxon>Metazoa</taxon>
        <taxon>Ecdysozoa</taxon>
        <taxon>Arthropoda</taxon>
        <taxon>Hexapoda</taxon>
        <taxon>Insecta</taxon>
        <taxon>Pterygota</taxon>
        <taxon>Neoptera</taxon>
        <taxon>Endopterygota</taxon>
        <taxon>Coleoptera</taxon>
        <taxon>Polyphaga</taxon>
        <taxon>Cucujiformia</taxon>
        <taxon>Tenebrionidae</taxon>
        <taxon>Tenebrio</taxon>
    </lineage>
</organism>
<evidence type="ECO:0000256" key="10">
    <source>
        <dbReference type="ARBA" id="ARBA00022525"/>
    </source>
</evidence>
<evidence type="ECO:0000256" key="20">
    <source>
        <dbReference type="ARBA" id="ARBA00023145"/>
    </source>
</evidence>
<evidence type="ECO:0000256" key="25">
    <source>
        <dbReference type="ARBA" id="ARBA00033328"/>
    </source>
</evidence>
<evidence type="ECO:0000256" key="12">
    <source>
        <dbReference type="ARBA" id="ARBA00022670"/>
    </source>
</evidence>
<dbReference type="PANTHER" id="PTHR12053:SF3">
    <property type="entry name" value="CARBOXYPEPTIDASE Q"/>
    <property type="match status" value="1"/>
</dbReference>
<keyword evidence="9" id="KW-0217">Developmental protein</keyword>
<name>A0A8J6H5W4_TENMO</name>
<sequence length="1214" mass="132791">MMARPHEEKERVHISPGGITKRVAERINDILISLFNNKNEAGAGGAENDCAPRNAINDFRSASYENKTKNQKNKTALGMASAAHFSGEGHGYVRPGRMCTGYNYIIASATGPGRSLGGRGRVDGVTARLKDGSDASEKIAPADPVVGLRRAVPVAAVPDSYNSYLLQQHQHVQQSHHMHHHNSTASPFTTPSPPSPPMRHAIPTSVIQAATSSVYDDPYMLGFSPRKLKKVKKQKIGEPGSVKRKSREGSTTYLWEFLLKLLQDREYCPRYIKWTNREKGVFKLVDSKAVSRLWGMHKNKPDMNYETMGRALRYYYQRGILAKVDGQRLVYQFVEVPKDIIEIDWVMCDTVDNKVEDCDLSDALKKEIASYAPVVQKIINTAVNGTFKGITYNELALFVDKFGNRISGSQNLENAIDYMINKSVAYGLDNVHGEEVKVPHWVTALGPPPEGILAEVLVVKSFDDLKEKAASAKGKIIVYNQDFVSYGTTVPYRSKGATEAAKVGGVASLIRSITPFSLNTPHTGIQTYGENVTQIPTACITIEDAHLLQRLQDEGYTIKILLQMGAQILPDVTSRNTVVELTGTEQPEKVVIVSGHLDSWDVGEGAMDDGGGVFISWGALALLKSLGLKAKRTIRGIFWTAEEFGYVGAYGYAKDHANETDNFVFVMESDIGTFNPVGLEYAAGAAGGCIINEIMQLLAPINATQTRQSPSVGSDIEIWTSDGIPGASLDTQNDKYFWYHHTPADTLEAEDPSALDKNSALWASVAYVIADLSTRQHLYRGKFQLCALAMLYQTIIITLSFVVVLAKTVETIIKAATSGSFKGVTYNELATFIDKFGPRKVGSDNLENAIDYMLDLSTSNDLENVHGEEVEVPVWERGTESATLLEPRNKTLPMLGLIYSVGTPSEGILAEALAQGKIVVFNEEFESYGVTGRYRGFGAVEAAKVGAVATLIRSVSPFSPVNPHTGILRYDDNVTQIPAACIASNDANMLYRMQERGEKIKILLKMEAKMLPNAISRNGVAELQGTTNPEKVVIVSAHLDSVDVGEGAMDDGGGVFISWAAVALLRSLGLRPKRTVRAIYWTAEEAGGVGQSAYQETHANESENFNFIMDTDVGTFTPLGIDYEAGANGGCILEEVMKLLTPINATQANLVEIGLWPGFPTASLNNANDEYFWYHHSPEDTMDIEDSDTLDKCTAVWTSVAYVLADLSIDFPKD</sequence>
<evidence type="ECO:0000256" key="27">
    <source>
        <dbReference type="SAM" id="MobiDB-lite"/>
    </source>
</evidence>
<dbReference type="PANTHER" id="PTHR12053">
    <property type="entry name" value="PROTEASE FAMILY M28 PLASMA GLUTAMATE CARBOXYPEPTIDASE-RELATED"/>
    <property type="match status" value="1"/>
</dbReference>
<feature type="region of interest" description="Disordered" evidence="27">
    <location>
        <begin position="173"/>
        <end position="196"/>
    </location>
</feature>
<dbReference type="FunFam" id="3.40.630.10:FF:000036">
    <property type="entry name" value="Carboxypeptidase Q"/>
    <property type="match status" value="1"/>
</dbReference>
<dbReference type="GO" id="GO:0043171">
    <property type="term" value="P:peptide catabolic process"/>
    <property type="evidence" value="ECO:0007669"/>
    <property type="project" value="TreeGrafter"/>
</dbReference>
<dbReference type="FunFam" id="3.50.30.30:FF:000009">
    <property type="entry name" value="Carboxypeptidase Q"/>
    <property type="match status" value="1"/>
</dbReference>
<dbReference type="GO" id="GO:0005794">
    <property type="term" value="C:Golgi apparatus"/>
    <property type="evidence" value="ECO:0007669"/>
    <property type="project" value="UniProtKB-SubCell"/>
</dbReference>
<keyword evidence="19" id="KW-0482">Metalloprotease</keyword>
<dbReference type="GO" id="GO:0005634">
    <property type="term" value="C:nucleus"/>
    <property type="evidence" value="ECO:0007669"/>
    <property type="project" value="UniProtKB-SubCell"/>
</dbReference>
<dbReference type="SUPFAM" id="SSF53187">
    <property type="entry name" value="Zn-dependent exopeptidases"/>
    <property type="match status" value="2"/>
</dbReference>
<keyword evidence="30" id="KW-1185">Reference proteome</keyword>
<dbReference type="PROSITE" id="PS00345">
    <property type="entry name" value="ETS_DOMAIN_1"/>
    <property type="match status" value="1"/>
</dbReference>
<keyword evidence="15" id="KW-0378">Hydrolase</keyword>
<keyword evidence="22" id="KW-0458">Lysosome</keyword>
<keyword evidence="13" id="KW-0479">Metal-binding</keyword>
<dbReference type="GO" id="GO:0040034">
    <property type="term" value="P:regulation of development, heterochronic"/>
    <property type="evidence" value="ECO:0007669"/>
    <property type="project" value="UniProtKB-ARBA"/>
</dbReference>
<dbReference type="PROSITE" id="PS50061">
    <property type="entry name" value="ETS_DOMAIN_3"/>
    <property type="match status" value="1"/>
</dbReference>
<dbReference type="Gene3D" id="3.40.630.10">
    <property type="entry name" value="Zn peptidases"/>
    <property type="match status" value="2"/>
</dbReference>
<dbReference type="Pfam" id="PF04389">
    <property type="entry name" value="Peptidase_M28"/>
    <property type="match status" value="2"/>
</dbReference>
<keyword evidence="21" id="KW-0325">Glycoprotein</keyword>
<evidence type="ECO:0000256" key="17">
    <source>
        <dbReference type="ARBA" id="ARBA00022833"/>
    </source>
</evidence>
<dbReference type="PROSITE" id="PS00346">
    <property type="entry name" value="ETS_DOMAIN_2"/>
    <property type="match status" value="1"/>
</dbReference>
<dbReference type="PRINTS" id="PR00454">
    <property type="entry name" value="ETSDOMAIN"/>
</dbReference>
<keyword evidence="14" id="KW-0732">Signal</keyword>
<comment type="caution">
    <text evidence="29">The sequence shown here is derived from an EMBL/GenBank/DDBJ whole genome shotgun (WGS) entry which is preliminary data.</text>
</comment>
<dbReference type="SMART" id="SM00413">
    <property type="entry name" value="ETS"/>
    <property type="match status" value="1"/>
</dbReference>
<evidence type="ECO:0000313" key="30">
    <source>
        <dbReference type="Proteomes" id="UP000719412"/>
    </source>
</evidence>
<dbReference type="InterPro" id="IPR036388">
    <property type="entry name" value="WH-like_DNA-bd_sf"/>
</dbReference>
<dbReference type="GO" id="GO:0046872">
    <property type="term" value="F:metal ion binding"/>
    <property type="evidence" value="ECO:0007669"/>
    <property type="project" value="UniProtKB-KW"/>
</dbReference>
<keyword evidence="17" id="KW-0862">Zinc</keyword>
<reference evidence="29" key="1">
    <citation type="journal article" date="2020" name="J Insects Food Feed">
        <title>The yellow mealworm (Tenebrio molitor) genome: a resource for the emerging insects as food and feed industry.</title>
        <authorList>
            <person name="Eriksson T."/>
            <person name="Andere A."/>
            <person name="Kelstrup H."/>
            <person name="Emery V."/>
            <person name="Picard C."/>
        </authorList>
    </citation>
    <scope>NUCLEOTIDE SEQUENCE</scope>
    <source>
        <strain evidence="29">Stoneville</strain>
        <tissue evidence="29">Whole head</tissue>
    </source>
</reference>
<gene>
    <name evidence="29" type="ORF">GEV33_013948</name>
</gene>
<evidence type="ECO:0000256" key="24">
    <source>
        <dbReference type="ARBA" id="ARBA00025833"/>
    </source>
</evidence>
<keyword evidence="23 26" id="KW-0539">Nucleus</keyword>
<evidence type="ECO:0000256" key="22">
    <source>
        <dbReference type="ARBA" id="ARBA00023228"/>
    </source>
</evidence>
<dbReference type="InterPro" id="IPR036390">
    <property type="entry name" value="WH_DNA-bd_sf"/>
</dbReference>
<evidence type="ECO:0000256" key="8">
    <source>
        <dbReference type="ARBA" id="ARBA00014116"/>
    </source>
</evidence>
<comment type="similarity">
    <text evidence="7">Belongs to the peptidase M28 family.</text>
</comment>
<evidence type="ECO:0000256" key="26">
    <source>
        <dbReference type="RuleBase" id="RU004019"/>
    </source>
</evidence>
<dbReference type="GO" id="GO:0006914">
    <property type="term" value="P:autophagy"/>
    <property type="evidence" value="ECO:0007669"/>
    <property type="project" value="UniProtKB-ARBA"/>
</dbReference>
<evidence type="ECO:0000256" key="5">
    <source>
        <dbReference type="ARBA" id="ARBA00004613"/>
    </source>
</evidence>
<dbReference type="GO" id="GO:0006508">
    <property type="term" value="P:proteolysis"/>
    <property type="evidence" value="ECO:0007669"/>
    <property type="project" value="UniProtKB-KW"/>
</dbReference>
<feature type="domain" description="ETS" evidence="28">
    <location>
        <begin position="252"/>
        <end position="334"/>
    </location>
</feature>
<evidence type="ECO:0000256" key="7">
    <source>
        <dbReference type="ARBA" id="ARBA00010918"/>
    </source>
</evidence>
<dbReference type="GO" id="GO:0070573">
    <property type="term" value="F:metallodipeptidase activity"/>
    <property type="evidence" value="ECO:0007669"/>
    <property type="project" value="InterPro"/>
</dbReference>
<dbReference type="InterPro" id="IPR007484">
    <property type="entry name" value="Peptidase_M28"/>
</dbReference>
<keyword evidence="12" id="KW-0645">Protease</keyword>
<proteinExistence type="inferred from homology"/>
<dbReference type="GO" id="GO:0005615">
    <property type="term" value="C:extracellular space"/>
    <property type="evidence" value="ECO:0007669"/>
    <property type="project" value="TreeGrafter"/>
</dbReference>
<evidence type="ECO:0000256" key="14">
    <source>
        <dbReference type="ARBA" id="ARBA00022729"/>
    </source>
</evidence>
<comment type="subunit">
    <text evidence="24">Homodimer. The monomeric form is inactive while the homodimer is active.</text>
</comment>
<evidence type="ECO:0000313" key="29">
    <source>
        <dbReference type="EMBL" id="KAH0808844.1"/>
    </source>
</evidence>
<keyword evidence="16" id="KW-0256">Endoplasmic reticulum</keyword>
<dbReference type="GO" id="GO:0043565">
    <property type="term" value="F:sequence-specific DNA binding"/>
    <property type="evidence" value="ECO:0007669"/>
    <property type="project" value="InterPro"/>
</dbReference>
<evidence type="ECO:0000256" key="1">
    <source>
        <dbReference type="ARBA" id="ARBA00004123"/>
    </source>
</evidence>